<comment type="caution">
    <text evidence="1">The sequence shown here is derived from an EMBL/GenBank/DDBJ whole genome shotgun (WGS) entry which is preliminary data.</text>
</comment>
<evidence type="ECO:0000313" key="2">
    <source>
        <dbReference type="Proteomes" id="UP000587070"/>
    </source>
</evidence>
<dbReference type="Proteomes" id="UP000587070">
    <property type="component" value="Unassembled WGS sequence"/>
</dbReference>
<dbReference type="EMBL" id="JACIGE010000005">
    <property type="protein sequence ID" value="MBB4247309.1"/>
    <property type="molecule type" value="Genomic_DNA"/>
</dbReference>
<dbReference type="RefSeq" id="WP_153116079.1">
    <property type="nucleotide sequence ID" value="NZ_JACIGE010000005.1"/>
</dbReference>
<evidence type="ECO:0000313" key="1">
    <source>
        <dbReference type="EMBL" id="MBB4247309.1"/>
    </source>
</evidence>
<dbReference type="AlphaFoldDB" id="A0A840GGI2"/>
<gene>
    <name evidence="1" type="ORF">GGD90_001680</name>
</gene>
<sequence>MKSPKILPWIARRAGISDALALKLWRRAAGEAEEITGCCDSSEYFGLAIERFIHLVEDESGVLVERETLLSPDVAWLWRHQGRMSQLSLLAAQSTYRLWRSQWANFFAGQKHAA</sequence>
<keyword evidence="2" id="KW-1185">Reference proteome</keyword>
<proteinExistence type="predicted"/>
<organism evidence="1 2">
    <name type="scientific">Rhodocyclus tenuis</name>
    <name type="common">Rhodospirillum tenue</name>
    <dbReference type="NCBI Taxonomy" id="1066"/>
    <lineage>
        <taxon>Bacteria</taxon>
        <taxon>Pseudomonadati</taxon>
        <taxon>Pseudomonadota</taxon>
        <taxon>Betaproteobacteria</taxon>
        <taxon>Rhodocyclales</taxon>
        <taxon>Rhodocyclaceae</taxon>
        <taxon>Rhodocyclus</taxon>
    </lineage>
</organism>
<reference evidence="1 2" key="1">
    <citation type="submission" date="2020-08" db="EMBL/GenBank/DDBJ databases">
        <title>Genome sequencing of Purple Non-Sulfur Bacteria from various extreme environments.</title>
        <authorList>
            <person name="Mayer M."/>
        </authorList>
    </citation>
    <scope>NUCLEOTIDE SEQUENCE [LARGE SCALE GENOMIC DNA]</scope>
    <source>
        <strain evidence="1 2">2761</strain>
    </source>
</reference>
<dbReference type="OrthoDB" id="5297053at2"/>
<protein>
    <submittedName>
        <fullName evidence="1">Uncharacterized protein</fullName>
    </submittedName>
</protein>
<name>A0A840GGI2_RHOTE</name>
<accession>A0A840GGI2</accession>